<evidence type="ECO:0000256" key="7">
    <source>
        <dbReference type="SAM" id="MobiDB-lite"/>
    </source>
</evidence>
<dbReference type="PANTHER" id="PTHR11999:SF70">
    <property type="entry name" value="MIP05841P"/>
    <property type="match status" value="1"/>
</dbReference>
<dbReference type="GO" id="GO:0005737">
    <property type="term" value="C:cytoplasm"/>
    <property type="evidence" value="ECO:0007669"/>
    <property type="project" value="TreeGrafter"/>
</dbReference>
<dbReference type="PANTHER" id="PTHR11999">
    <property type="entry name" value="GROUP II PYRIDOXAL-5-PHOSPHATE DECARBOXYLASE"/>
    <property type="match status" value="1"/>
</dbReference>
<dbReference type="InterPro" id="IPR010977">
    <property type="entry name" value="Aromatic_deC"/>
</dbReference>
<evidence type="ECO:0000256" key="5">
    <source>
        <dbReference type="ARBA" id="ARBA00023239"/>
    </source>
</evidence>
<dbReference type="AlphaFoldDB" id="A0AAV5VQL6"/>
<dbReference type="Proteomes" id="UP001432322">
    <property type="component" value="Unassembled WGS sequence"/>
</dbReference>
<dbReference type="GO" id="GO:0006520">
    <property type="term" value="P:amino acid metabolic process"/>
    <property type="evidence" value="ECO:0007669"/>
    <property type="project" value="InterPro"/>
</dbReference>
<keyword evidence="3" id="KW-0210">Decarboxylase</keyword>
<comment type="caution">
    <text evidence="9">The sequence shown here is derived from an EMBL/GenBank/DDBJ whole genome shotgun (WGS) entry which is preliminary data.</text>
</comment>
<dbReference type="GO" id="GO:0030170">
    <property type="term" value="F:pyridoxal phosphate binding"/>
    <property type="evidence" value="ECO:0007669"/>
    <property type="project" value="InterPro"/>
</dbReference>
<dbReference type="InterPro" id="IPR015421">
    <property type="entry name" value="PyrdxlP-dep_Trfase_major"/>
</dbReference>
<evidence type="ECO:0000256" key="8">
    <source>
        <dbReference type="SAM" id="SignalP"/>
    </source>
</evidence>
<dbReference type="EMBL" id="BTSY01000004">
    <property type="protein sequence ID" value="GMT21731.1"/>
    <property type="molecule type" value="Genomic_DNA"/>
</dbReference>
<keyword evidence="8" id="KW-0732">Signal</keyword>
<evidence type="ECO:0000256" key="2">
    <source>
        <dbReference type="ARBA" id="ARBA00009533"/>
    </source>
</evidence>
<protein>
    <recommendedName>
        <fullName evidence="11">Aromatic-L-amino-acid decarboxylase</fullName>
    </recommendedName>
</protein>
<evidence type="ECO:0000313" key="10">
    <source>
        <dbReference type="Proteomes" id="UP001432322"/>
    </source>
</evidence>
<keyword evidence="5" id="KW-0456">Lyase</keyword>
<evidence type="ECO:0000313" key="9">
    <source>
        <dbReference type="EMBL" id="GMT21731.1"/>
    </source>
</evidence>
<dbReference type="PRINTS" id="PR00800">
    <property type="entry name" value="YHDCRBOXLASE"/>
</dbReference>
<evidence type="ECO:0008006" key="11">
    <source>
        <dbReference type="Google" id="ProtNLM"/>
    </source>
</evidence>
<sequence length="745" mass="83654">MVLTRARCVLVLALVVPTVIIAVATVHHRGSQQLASEVVSERTVCGLEKRTVGDEVKIVNASRSIGAGPESAVAGLLLPIWTISAATALFGALVAVNCVCLFKMAQAVRTVSKANVRPILSCKSSQMFRKTSVKGKGRKASRLRNCATPSSIASSNTRGSKDTDSSSEEWITISPQPITVQKCATMEGMDEPGSDNQSIIDDEVPTVMRTTLAERTLDRRIDRPMTEEEFMKAMRKVIEFIVDLYRNPAKHPVSTDMRPSDLFSLLPTAAPENPETFDVVWTDFYEIIFKKGIQWQHPQFHSFFPCGRSYPDILAETIISSLGNVGFNWSCNPTLAELDTAMVNWMGRALGIPEHFLFQGADTCESPGGGWIADTASDTIFCAVMAARHIKVQQELAKFNAEESESTDQTRTKHERTAEITSRLVAYGSYECHSSFEKACLMAGVYCRHVEVFAEDDYGMRRAEVERMIEKDVAAGLIPFYLQIALGTTSTATSDHLEELTGLKEKYDIWMHVDAAYAGSAWIVPSYRNNAGIDKIDSLNVNLHKFFLISTSVTLFWTTRQREYKECFRVHPVYLKKKAGGNDPRDWGIQLSRRFKSLKVYMLLRTYGINGMRAYVNRIIKMTEYMETLIVTIPNILKFGKTHYGLFCIQYHEEGMSQDEVNEATNSLWEFLNNSRKMLFTHSNVRGHDIIRVAVTLERSTEKDVEDSVAIFIQLLEKFQHLRKDRSTLGQFKNTGATDDCLVMT</sequence>
<feature type="chain" id="PRO_5043786686" description="Aromatic-L-amino-acid decarboxylase" evidence="8">
    <location>
        <begin position="23"/>
        <end position="745"/>
    </location>
</feature>
<feature type="region of interest" description="Disordered" evidence="7">
    <location>
        <begin position="133"/>
        <end position="169"/>
    </location>
</feature>
<feature type="compositionally biased region" description="Polar residues" evidence="7">
    <location>
        <begin position="147"/>
        <end position="158"/>
    </location>
</feature>
<dbReference type="Pfam" id="PF00282">
    <property type="entry name" value="Pyridoxal_deC"/>
    <property type="match status" value="1"/>
</dbReference>
<reference evidence="9" key="1">
    <citation type="submission" date="2023-10" db="EMBL/GenBank/DDBJ databases">
        <title>Genome assembly of Pristionchus species.</title>
        <authorList>
            <person name="Yoshida K."/>
            <person name="Sommer R.J."/>
        </authorList>
    </citation>
    <scope>NUCLEOTIDE SEQUENCE</scope>
    <source>
        <strain evidence="9">RS5133</strain>
    </source>
</reference>
<dbReference type="InterPro" id="IPR015422">
    <property type="entry name" value="PyrdxlP-dep_Trfase_small"/>
</dbReference>
<feature type="compositionally biased region" description="Basic residues" evidence="7">
    <location>
        <begin position="133"/>
        <end position="142"/>
    </location>
</feature>
<keyword evidence="4 6" id="KW-0663">Pyridoxal phosphate</keyword>
<evidence type="ECO:0000256" key="1">
    <source>
        <dbReference type="ARBA" id="ARBA00001933"/>
    </source>
</evidence>
<dbReference type="InterPro" id="IPR002129">
    <property type="entry name" value="PyrdxlP-dep_de-COase"/>
</dbReference>
<dbReference type="GO" id="GO:0019752">
    <property type="term" value="P:carboxylic acid metabolic process"/>
    <property type="evidence" value="ECO:0007669"/>
    <property type="project" value="InterPro"/>
</dbReference>
<feature type="modified residue" description="N6-(pyridoxal phosphate)lysine" evidence="6">
    <location>
        <position position="545"/>
    </location>
</feature>
<comment type="cofactor">
    <cofactor evidence="1 6">
        <name>pyridoxal 5'-phosphate</name>
        <dbReference type="ChEBI" id="CHEBI:597326"/>
    </cofactor>
</comment>
<keyword evidence="10" id="KW-1185">Reference proteome</keyword>
<dbReference type="SUPFAM" id="SSF53383">
    <property type="entry name" value="PLP-dependent transferases"/>
    <property type="match status" value="1"/>
</dbReference>
<feature type="signal peptide" evidence="8">
    <location>
        <begin position="1"/>
        <end position="22"/>
    </location>
</feature>
<comment type="similarity">
    <text evidence="2">Belongs to the group II decarboxylase family.</text>
</comment>
<dbReference type="InterPro" id="IPR015424">
    <property type="entry name" value="PyrdxlP-dep_Trfase"/>
</dbReference>
<gene>
    <name evidence="9" type="ORF">PFISCL1PPCAC_13028</name>
</gene>
<name>A0AAV5VQL6_9BILA</name>
<proteinExistence type="inferred from homology"/>
<organism evidence="9 10">
    <name type="scientific">Pristionchus fissidentatus</name>
    <dbReference type="NCBI Taxonomy" id="1538716"/>
    <lineage>
        <taxon>Eukaryota</taxon>
        <taxon>Metazoa</taxon>
        <taxon>Ecdysozoa</taxon>
        <taxon>Nematoda</taxon>
        <taxon>Chromadorea</taxon>
        <taxon>Rhabditida</taxon>
        <taxon>Rhabditina</taxon>
        <taxon>Diplogasteromorpha</taxon>
        <taxon>Diplogasteroidea</taxon>
        <taxon>Neodiplogasteridae</taxon>
        <taxon>Pristionchus</taxon>
    </lineage>
</organism>
<evidence type="ECO:0000256" key="6">
    <source>
        <dbReference type="PIRSR" id="PIRSR602129-50"/>
    </source>
</evidence>
<dbReference type="GO" id="GO:0016831">
    <property type="term" value="F:carboxy-lyase activity"/>
    <property type="evidence" value="ECO:0007669"/>
    <property type="project" value="UniProtKB-KW"/>
</dbReference>
<evidence type="ECO:0000256" key="3">
    <source>
        <dbReference type="ARBA" id="ARBA00022793"/>
    </source>
</evidence>
<dbReference type="Gene3D" id="1.20.1340.10">
    <property type="entry name" value="dopa decarboxylase, N-terminal domain"/>
    <property type="match status" value="1"/>
</dbReference>
<accession>A0AAV5VQL6</accession>
<dbReference type="Gene3D" id="3.90.1150.10">
    <property type="entry name" value="Aspartate Aminotransferase, domain 1"/>
    <property type="match status" value="1"/>
</dbReference>
<dbReference type="Gene3D" id="3.40.640.10">
    <property type="entry name" value="Type I PLP-dependent aspartate aminotransferase-like (Major domain)"/>
    <property type="match status" value="1"/>
</dbReference>
<evidence type="ECO:0000256" key="4">
    <source>
        <dbReference type="ARBA" id="ARBA00022898"/>
    </source>
</evidence>